<dbReference type="PANTHER" id="PTHR43065">
    <property type="entry name" value="SENSOR HISTIDINE KINASE"/>
    <property type="match status" value="1"/>
</dbReference>
<keyword evidence="6" id="KW-0418">Kinase</keyword>
<dbReference type="EMBL" id="JBAFVH010000012">
    <property type="protein sequence ID" value="MFG1374476.1"/>
    <property type="molecule type" value="Genomic_DNA"/>
</dbReference>
<dbReference type="PRINTS" id="PR00344">
    <property type="entry name" value="BCTRLSENSOR"/>
</dbReference>
<feature type="domain" description="PAS" evidence="12">
    <location>
        <begin position="25"/>
        <end position="95"/>
    </location>
</feature>
<dbReference type="SUPFAM" id="SSF55785">
    <property type="entry name" value="PYP-like sensor domain (PAS domain)"/>
    <property type="match status" value="2"/>
</dbReference>
<dbReference type="RefSeq" id="WP_393994120.1">
    <property type="nucleotide sequence ID" value="NZ_JBAFVH010000012.1"/>
</dbReference>
<dbReference type="CDD" id="cd00082">
    <property type="entry name" value="HisKA"/>
    <property type="match status" value="1"/>
</dbReference>
<dbReference type="Pfam" id="PF00072">
    <property type="entry name" value="Response_reg"/>
    <property type="match status" value="1"/>
</dbReference>
<dbReference type="Gene3D" id="3.30.450.20">
    <property type="entry name" value="PAS domain"/>
    <property type="match status" value="2"/>
</dbReference>
<evidence type="ECO:0000256" key="1">
    <source>
        <dbReference type="ARBA" id="ARBA00000085"/>
    </source>
</evidence>
<dbReference type="EC" id="2.7.13.3" evidence="2"/>
<evidence type="ECO:0000259" key="10">
    <source>
        <dbReference type="PROSITE" id="PS50109"/>
    </source>
</evidence>
<dbReference type="SUPFAM" id="SSF52172">
    <property type="entry name" value="CheY-like"/>
    <property type="match status" value="1"/>
</dbReference>
<dbReference type="InterPro" id="IPR005467">
    <property type="entry name" value="His_kinase_dom"/>
</dbReference>
<evidence type="ECO:0000256" key="5">
    <source>
        <dbReference type="ARBA" id="ARBA00022741"/>
    </source>
</evidence>
<dbReference type="Pfam" id="PF08448">
    <property type="entry name" value="PAS_4"/>
    <property type="match status" value="1"/>
</dbReference>
<dbReference type="Pfam" id="PF00989">
    <property type="entry name" value="PAS"/>
    <property type="match status" value="1"/>
</dbReference>
<keyword evidence="3 9" id="KW-0597">Phosphoprotein</keyword>
<dbReference type="InterPro" id="IPR003594">
    <property type="entry name" value="HATPase_dom"/>
</dbReference>
<keyword evidence="7" id="KW-0067">ATP-binding</keyword>
<accession>A0ABW7A367</accession>
<dbReference type="InterPro" id="IPR036097">
    <property type="entry name" value="HisK_dim/P_sf"/>
</dbReference>
<dbReference type="InterPro" id="IPR013767">
    <property type="entry name" value="PAS_fold"/>
</dbReference>
<dbReference type="InterPro" id="IPR001789">
    <property type="entry name" value="Sig_transdc_resp-reg_receiver"/>
</dbReference>
<dbReference type="NCBIfam" id="TIGR00229">
    <property type="entry name" value="sensory_box"/>
    <property type="match status" value="2"/>
</dbReference>
<dbReference type="InterPro" id="IPR013656">
    <property type="entry name" value="PAS_4"/>
</dbReference>
<keyword evidence="4" id="KW-0808">Transferase</keyword>
<evidence type="ECO:0000313" key="13">
    <source>
        <dbReference type="EMBL" id="MFG1374476.1"/>
    </source>
</evidence>
<dbReference type="InterPro" id="IPR003661">
    <property type="entry name" value="HisK_dim/P_dom"/>
</dbReference>
<evidence type="ECO:0000256" key="6">
    <source>
        <dbReference type="ARBA" id="ARBA00022777"/>
    </source>
</evidence>
<comment type="caution">
    <text evidence="13">The sequence shown here is derived from an EMBL/GenBank/DDBJ whole genome shotgun (WGS) entry which is preliminary data.</text>
</comment>
<dbReference type="PANTHER" id="PTHR43065:SF10">
    <property type="entry name" value="PEROXIDE STRESS-ACTIVATED HISTIDINE KINASE MAK3"/>
    <property type="match status" value="1"/>
</dbReference>
<dbReference type="Proteomes" id="UP001604002">
    <property type="component" value="Unassembled WGS sequence"/>
</dbReference>
<reference evidence="13 14" key="1">
    <citation type="submission" date="2024-02" db="EMBL/GenBank/DDBJ databases">
        <title>Expansion and revision of Xanthobacter and proposal of Roseixanthobacter gen. nov.</title>
        <authorList>
            <person name="Soltysiak M.P.M."/>
            <person name="Jalihal A."/>
            <person name="Ory A."/>
            <person name="Chrisophersen C."/>
            <person name="Lee A.D."/>
            <person name="Boulton J."/>
            <person name="Springer M."/>
        </authorList>
    </citation>
    <scope>NUCLEOTIDE SEQUENCE [LARGE SCALE GENOMIC DNA]</scope>
    <source>
        <strain evidence="13 14">23A</strain>
    </source>
</reference>
<sequence length="695" mass="75227">MTSPLDTQEIAPDGRGDASLVRLSDLGLFTALFQSIPGRAVLLDSSGVCRFANQEFMDFIERSRDEVIDRPVQDFLEPCVFESYAPLMERVFGGELVRRVAWVDYGRLGKRYLEEVISPYRVDLTGPVVGCFGVGRDLTDLKHQEMEIVRRTQAQMEAEAYHAAIVGTALDGIVVVDEDGTVVDFNPAAEQIFGYRKEEAIGRSIAELLVPPELRAAHAAGMRSYLTTGITRLIGQRLELPALLADGTRIPIELAITDVTRGERRLFAAHMRDLRAAKRAEEEIKRQRNALHQKEKLAALGSLLAGVAHELNNPLSVVTGQTMLLREQVLKEANVRSGGLPSLEKVIQRCDRIETAAHRCARIVRSFLDMARQREAERRATNLEDVAREAVELLGYNMRASGVNVSLAVEPGLPRLMLDAGQIHQVLLNLLVNAQQALEEKAGERRVSVSVAADADRNAVLIRVADNGPGIAENIRSRIFDPFFTTKPQGVGTGIGLAVSRGLIEAHGGTLELGTGPDGGALFTIQLPLEEVAAEAPPAGTQEHAHDAAGAHLGSVLIIDDEPDIAGLLAEIAEGSGYVAVVAHSGREAQALLARTAPAARPADFVGILCDIRMPDGDGPSLYNWLLSHRPDLSTRIGFISGDTLGPSAGRFLARSGCPLIEKPFTPTDVRAFLGALVRDAALPPETTETRRTES</sequence>
<evidence type="ECO:0000256" key="7">
    <source>
        <dbReference type="ARBA" id="ARBA00022840"/>
    </source>
</evidence>
<evidence type="ECO:0000256" key="8">
    <source>
        <dbReference type="ARBA" id="ARBA00023012"/>
    </source>
</evidence>
<evidence type="ECO:0000313" key="14">
    <source>
        <dbReference type="Proteomes" id="UP001604002"/>
    </source>
</evidence>
<feature type="domain" description="Histidine kinase" evidence="10">
    <location>
        <begin position="306"/>
        <end position="531"/>
    </location>
</feature>
<keyword evidence="14" id="KW-1185">Reference proteome</keyword>
<evidence type="ECO:0000256" key="2">
    <source>
        <dbReference type="ARBA" id="ARBA00012438"/>
    </source>
</evidence>
<dbReference type="Gene3D" id="1.10.287.130">
    <property type="match status" value="1"/>
</dbReference>
<dbReference type="PROSITE" id="PS50110">
    <property type="entry name" value="RESPONSE_REGULATORY"/>
    <property type="match status" value="1"/>
</dbReference>
<dbReference type="Gene3D" id="3.40.50.2300">
    <property type="match status" value="1"/>
</dbReference>
<dbReference type="Pfam" id="PF02518">
    <property type="entry name" value="HATPase_c"/>
    <property type="match status" value="1"/>
</dbReference>
<dbReference type="SUPFAM" id="SSF47384">
    <property type="entry name" value="Homodimeric domain of signal transducing histidine kinase"/>
    <property type="match status" value="1"/>
</dbReference>
<evidence type="ECO:0000256" key="3">
    <source>
        <dbReference type="ARBA" id="ARBA00022553"/>
    </source>
</evidence>
<dbReference type="PROSITE" id="PS50109">
    <property type="entry name" value="HIS_KIN"/>
    <property type="match status" value="1"/>
</dbReference>
<dbReference type="SMART" id="SM00387">
    <property type="entry name" value="HATPase_c"/>
    <property type="match status" value="1"/>
</dbReference>
<evidence type="ECO:0000259" key="12">
    <source>
        <dbReference type="PROSITE" id="PS50112"/>
    </source>
</evidence>
<dbReference type="CDD" id="cd00130">
    <property type="entry name" value="PAS"/>
    <property type="match status" value="2"/>
</dbReference>
<evidence type="ECO:0000256" key="9">
    <source>
        <dbReference type="PROSITE-ProRule" id="PRU00169"/>
    </source>
</evidence>
<dbReference type="InterPro" id="IPR036890">
    <property type="entry name" value="HATPase_C_sf"/>
</dbReference>
<feature type="domain" description="Response regulatory" evidence="11">
    <location>
        <begin position="555"/>
        <end position="678"/>
    </location>
</feature>
<comment type="catalytic activity">
    <reaction evidence="1">
        <text>ATP + protein L-histidine = ADP + protein N-phospho-L-histidine.</text>
        <dbReference type="EC" id="2.7.13.3"/>
    </reaction>
</comment>
<name>A0ABW7A367_9HYPH</name>
<keyword evidence="8" id="KW-0902">Two-component regulatory system</keyword>
<proteinExistence type="predicted"/>
<dbReference type="SMART" id="SM00091">
    <property type="entry name" value="PAS"/>
    <property type="match status" value="2"/>
</dbReference>
<dbReference type="InterPro" id="IPR004358">
    <property type="entry name" value="Sig_transdc_His_kin-like_C"/>
</dbReference>
<protein>
    <recommendedName>
        <fullName evidence="2">histidine kinase</fullName>
        <ecNumber evidence="2">2.7.13.3</ecNumber>
    </recommendedName>
</protein>
<keyword evidence="5" id="KW-0547">Nucleotide-binding</keyword>
<dbReference type="SMART" id="SM00448">
    <property type="entry name" value="REC"/>
    <property type="match status" value="1"/>
</dbReference>
<evidence type="ECO:0000259" key="11">
    <source>
        <dbReference type="PROSITE" id="PS50110"/>
    </source>
</evidence>
<dbReference type="SMART" id="SM00388">
    <property type="entry name" value="HisKA"/>
    <property type="match status" value="1"/>
</dbReference>
<dbReference type="InterPro" id="IPR035965">
    <property type="entry name" value="PAS-like_dom_sf"/>
</dbReference>
<organism evidence="13 14">
    <name type="scientific">Xanthobacter oligotrophicus</name>
    <dbReference type="NCBI Taxonomy" id="2607286"/>
    <lineage>
        <taxon>Bacteria</taxon>
        <taxon>Pseudomonadati</taxon>
        <taxon>Pseudomonadota</taxon>
        <taxon>Alphaproteobacteria</taxon>
        <taxon>Hyphomicrobiales</taxon>
        <taxon>Xanthobacteraceae</taxon>
        <taxon>Xanthobacter</taxon>
    </lineage>
</organism>
<feature type="modified residue" description="4-aspartylphosphate" evidence="9">
    <location>
        <position position="611"/>
    </location>
</feature>
<dbReference type="Pfam" id="PF00512">
    <property type="entry name" value="HisKA"/>
    <property type="match status" value="1"/>
</dbReference>
<dbReference type="Gene3D" id="3.30.565.10">
    <property type="entry name" value="Histidine kinase-like ATPase, C-terminal domain"/>
    <property type="match status" value="1"/>
</dbReference>
<evidence type="ECO:0000256" key="4">
    <source>
        <dbReference type="ARBA" id="ARBA00022679"/>
    </source>
</evidence>
<gene>
    <name evidence="13" type="ORF">V5F32_20050</name>
</gene>
<feature type="domain" description="PAS" evidence="12">
    <location>
        <begin position="158"/>
        <end position="229"/>
    </location>
</feature>
<dbReference type="InterPro" id="IPR011006">
    <property type="entry name" value="CheY-like_superfamily"/>
</dbReference>
<dbReference type="InterPro" id="IPR000014">
    <property type="entry name" value="PAS"/>
</dbReference>
<dbReference type="CDD" id="cd00156">
    <property type="entry name" value="REC"/>
    <property type="match status" value="1"/>
</dbReference>
<dbReference type="SUPFAM" id="SSF55874">
    <property type="entry name" value="ATPase domain of HSP90 chaperone/DNA topoisomerase II/histidine kinase"/>
    <property type="match status" value="1"/>
</dbReference>
<dbReference type="PROSITE" id="PS50112">
    <property type="entry name" value="PAS"/>
    <property type="match status" value="2"/>
</dbReference>